<accession>A0A9D2FTI9</accession>
<comment type="caution">
    <text evidence="1">The sequence shown here is derived from an EMBL/GenBank/DDBJ whole genome shotgun (WGS) entry which is preliminary data.</text>
</comment>
<dbReference type="AlphaFoldDB" id="A0A9D2FTI9"/>
<evidence type="ECO:0000313" key="1">
    <source>
        <dbReference type="EMBL" id="HIZ66570.1"/>
    </source>
</evidence>
<reference evidence="1" key="2">
    <citation type="submission" date="2021-04" db="EMBL/GenBank/DDBJ databases">
        <authorList>
            <person name="Gilroy R."/>
        </authorList>
    </citation>
    <scope>NUCLEOTIDE SEQUENCE</scope>
    <source>
        <strain evidence="1">1068</strain>
    </source>
</reference>
<sequence>MLNWYKGLYVGDNAKKKKKKLIRRINAGAGVVDVYLITLARNPRDQLDIFSANELLQKVRRQSCPIIVGLCCGYWEALELVQRLVQETYRQTGTGQVRRWLEEQIGEDCR</sequence>
<protein>
    <submittedName>
        <fullName evidence="1">Uncharacterized protein</fullName>
    </submittedName>
</protein>
<organism evidence="1 2">
    <name type="scientific">Candidatus Blautia pullicola</name>
    <dbReference type="NCBI Taxonomy" id="2838498"/>
    <lineage>
        <taxon>Bacteria</taxon>
        <taxon>Bacillati</taxon>
        <taxon>Bacillota</taxon>
        <taxon>Clostridia</taxon>
        <taxon>Lachnospirales</taxon>
        <taxon>Lachnospiraceae</taxon>
        <taxon>Blautia</taxon>
    </lineage>
</organism>
<gene>
    <name evidence="1" type="ORF">H9809_11850</name>
</gene>
<name>A0A9D2FTI9_9FIRM</name>
<evidence type="ECO:0000313" key="2">
    <source>
        <dbReference type="Proteomes" id="UP000824056"/>
    </source>
</evidence>
<proteinExistence type="predicted"/>
<reference evidence="1" key="1">
    <citation type="journal article" date="2021" name="PeerJ">
        <title>Extensive microbial diversity within the chicken gut microbiome revealed by metagenomics and culture.</title>
        <authorList>
            <person name="Gilroy R."/>
            <person name="Ravi A."/>
            <person name="Getino M."/>
            <person name="Pursley I."/>
            <person name="Horton D.L."/>
            <person name="Alikhan N.F."/>
            <person name="Baker D."/>
            <person name="Gharbi K."/>
            <person name="Hall N."/>
            <person name="Watson M."/>
            <person name="Adriaenssens E.M."/>
            <person name="Foster-Nyarko E."/>
            <person name="Jarju S."/>
            <person name="Secka A."/>
            <person name="Antonio M."/>
            <person name="Oren A."/>
            <person name="Chaudhuri R.R."/>
            <person name="La Ragione R."/>
            <person name="Hildebrand F."/>
            <person name="Pallen M.J."/>
        </authorList>
    </citation>
    <scope>NUCLEOTIDE SEQUENCE</scope>
    <source>
        <strain evidence="1">1068</strain>
    </source>
</reference>
<dbReference type="EMBL" id="DXBG01000274">
    <property type="protein sequence ID" value="HIZ66570.1"/>
    <property type="molecule type" value="Genomic_DNA"/>
</dbReference>
<dbReference type="Proteomes" id="UP000824056">
    <property type="component" value="Unassembled WGS sequence"/>
</dbReference>